<dbReference type="CDD" id="cd00063">
    <property type="entry name" value="FN3"/>
    <property type="match status" value="1"/>
</dbReference>
<feature type="domain" description="Fibronectin type-III" evidence="2">
    <location>
        <begin position="156"/>
        <end position="259"/>
    </location>
</feature>
<feature type="domain" description="Fibronectin type-III" evidence="2">
    <location>
        <begin position="469"/>
        <end position="568"/>
    </location>
</feature>
<keyword evidence="1" id="KW-0472">Membrane</keyword>
<dbReference type="InterPro" id="IPR036116">
    <property type="entry name" value="FN3_sf"/>
</dbReference>
<proteinExistence type="predicted"/>
<reference evidence="3" key="1">
    <citation type="submission" date="2023-08" db="EMBL/GenBank/DDBJ databases">
        <authorList>
            <person name="Alioto T."/>
            <person name="Alioto T."/>
            <person name="Gomez Garrido J."/>
        </authorList>
    </citation>
    <scope>NUCLEOTIDE SEQUENCE</scope>
</reference>
<keyword evidence="1" id="KW-0812">Transmembrane</keyword>
<sequence length="1131" mass="128122">MVEDTCPFSTHKPHAVAFQTLDNIPIGSSLKLGNYDKPEHNPYSTLKMFYLLLLQYLVPLADTGATESPYEIFRNDVENIVVTTNSPQEYWHVTCSSSVYNKTWSLSEPFFKNDSHYEFETHGKLYFCLNLTFSKNEILNEIKCYHKYNIPLRLRPLYDVQISSSETADPYKASLKLKVIPSSVVTANVHRTVYRVRYQSEWETESPWKVISSTAKHFALDDLTPFTNYTFIADARPSSGNAFWTKPIEKHWRTETAVPYPAETSYFRYYEWSCPQSTNRRCITVYWQSLPVEFRNDILTGYCVQYIDGSSTNNTKQCLDPNNLIVDSLFKEFQDLPRNETLTFSIVAVTESKRMSQPAFIQVKNTAPRKPTAVYVTKISDKMYNVSWLIEQPQEAVNVTVFWCLNKITYSDFECSDEGEWITVVNESYVLVNYSLEQLPVFAAHVSTEEGRSSLTKAECIFMPGKSTKPRKPHINWLETKFSLTWPTLQCSDWNDIPIAYVLHYAEGKSCENGKGKEFPVNGTKAVENDVVINGLSSDTEYSVCIQLKTKDGLSLMSDPTIGMTKDTDSSEIYLYLFMLLVTVLFIISALFTCIRSHCKYATAIKVATIDRVPSYTDLDHDYEKIQDDENQLMDDSKYTIFQTGESGYYSSYNSSGTEKSLFPSEEFLKSAIHFPDYLQVNELTGKLLDKSKDAENINVKTASLCNKTDDIENVSYETGYIDEPGDYSRLCRSPGSVPTCVDGNMEENVSCRTDYVDEPNSSFSELSSMSVPTCVDGNMEENVSCRTDYVDEPNSSFSELSSMSVPTCVDGNMKENVSCRTDYVDEPNSSFSELSSMSVPTCVDGNMKENVSYRTDYVDEPDSSFSELSSMPVPTCVDGNMKENVSYRTDYVDEPDSSFSELSSMPVPTCEDDNMEENVSCRTDYVDEPDCSFSVNGNLMNIVSSSPDYVDELNGLAKLVPNPIPPYKNTNSNRSITDYITSEPDYISGIPEESTNSYKSKPLKGQILQTENKESNHIDTSKFNGRTVEENVKVNCNDGYVPHEHVEAMDSSLDEVQDKNIQNERQGLSQNPTRSCNLVNANVHKPSDSLQRLDKKMDKLQDTEQTTGTVDYVKTESFLGYVSNEISHFT</sequence>
<evidence type="ECO:0000259" key="2">
    <source>
        <dbReference type="PROSITE" id="PS50853"/>
    </source>
</evidence>
<evidence type="ECO:0000313" key="3">
    <source>
        <dbReference type="EMBL" id="CAI9736974.1"/>
    </source>
</evidence>
<dbReference type="PROSITE" id="PS50853">
    <property type="entry name" value="FN3"/>
    <property type="match status" value="2"/>
</dbReference>
<dbReference type="InterPro" id="IPR013783">
    <property type="entry name" value="Ig-like_fold"/>
</dbReference>
<dbReference type="SUPFAM" id="SSF49265">
    <property type="entry name" value="Fibronectin type III"/>
    <property type="match status" value="2"/>
</dbReference>
<keyword evidence="1" id="KW-1133">Transmembrane helix</keyword>
<organism evidence="3 4">
    <name type="scientific">Octopus vulgaris</name>
    <name type="common">Common octopus</name>
    <dbReference type="NCBI Taxonomy" id="6645"/>
    <lineage>
        <taxon>Eukaryota</taxon>
        <taxon>Metazoa</taxon>
        <taxon>Spiralia</taxon>
        <taxon>Lophotrochozoa</taxon>
        <taxon>Mollusca</taxon>
        <taxon>Cephalopoda</taxon>
        <taxon>Coleoidea</taxon>
        <taxon>Octopodiformes</taxon>
        <taxon>Octopoda</taxon>
        <taxon>Incirrata</taxon>
        <taxon>Octopodidae</taxon>
        <taxon>Octopus</taxon>
    </lineage>
</organism>
<name>A0AA36BMQ1_OCTVU</name>
<feature type="transmembrane region" description="Helical" evidence="1">
    <location>
        <begin position="573"/>
        <end position="595"/>
    </location>
</feature>
<keyword evidence="4" id="KW-1185">Reference proteome</keyword>
<protein>
    <submittedName>
        <fullName evidence="3">XP_036367362.1uncharacterized protein LOC115222071 isoform X2</fullName>
    </submittedName>
</protein>
<accession>A0AA36BMQ1</accession>
<dbReference type="EMBL" id="OX597832">
    <property type="protein sequence ID" value="CAI9736974.1"/>
    <property type="molecule type" value="Genomic_DNA"/>
</dbReference>
<gene>
    <name evidence="3" type="ORF">OCTVUL_1B030304</name>
</gene>
<evidence type="ECO:0000313" key="4">
    <source>
        <dbReference type="Proteomes" id="UP001162480"/>
    </source>
</evidence>
<dbReference type="InterPro" id="IPR003961">
    <property type="entry name" value="FN3_dom"/>
</dbReference>
<evidence type="ECO:0000256" key="1">
    <source>
        <dbReference type="SAM" id="Phobius"/>
    </source>
</evidence>
<dbReference type="AlphaFoldDB" id="A0AA36BMQ1"/>
<dbReference type="Proteomes" id="UP001162480">
    <property type="component" value="Chromosome 19"/>
</dbReference>
<dbReference type="Pfam" id="PF00041">
    <property type="entry name" value="fn3"/>
    <property type="match status" value="1"/>
</dbReference>
<dbReference type="Gene3D" id="2.60.40.10">
    <property type="entry name" value="Immunoglobulins"/>
    <property type="match status" value="3"/>
</dbReference>